<organism evidence="2">
    <name type="scientific">uncultured Thermomicrobiales bacterium</name>
    <dbReference type="NCBI Taxonomy" id="1645740"/>
    <lineage>
        <taxon>Bacteria</taxon>
        <taxon>Pseudomonadati</taxon>
        <taxon>Thermomicrobiota</taxon>
        <taxon>Thermomicrobia</taxon>
        <taxon>Thermomicrobiales</taxon>
        <taxon>environmental samples</taxon>
    </lineage>
</organism>
<evidence type="ECO:0000313" key="2">
    <source>
        <dbReference type="EMBL" id="CAA9572965.1"/>
    </source>
</evidence>
<feature type="chain" id="PRO_5027108181" description="Phosphotyrosine protein phosphatase I domain-containing protein" evidence="1">
    <location>
        <begin position="18"/>
        <end position="88"/>
    </location>
</feature>
<dbReference type="Gene3D" id="3.40.50.2300">
    <property type="match status" value="1"/>
</dbReference>
<protein>
    <recommendedName>
        <fullName evidence="3">Phosphotyrosine protein phosphatase I domain-containing protein</fullName>
    </recommendedName>
</protein>
<name>A0A6J4V9Y6_9BACT</name>
<reference evidence="2" key="1">
    <citation type="submission" date="2020-02" db="EMBL/GenBank/DDBJ databases">
        <authorList>
            <person name="Meier V. D."/>
        </authorList>
    </citation>
    <scope>NUCLEOTIDE SEQUENCE</scope>
    <source>
        <strain evidence="2">AVDCRST_MAG88</strain>
    </source>
</reference>
<sequence length="88" mass="9413">MNRRRVLFIAMQSPALAQLAAGLLRGLGGDRFTAESASTVPAAPDPWVARVLGELGIDPEARQAVPLDRYLGRPFDEAITFCAGSDET</sequence>
<keyword evidence="1" id="KW-0732">Signal</keyword>
<feature type="signal peptide" evidence="1">
    <location>
        <begin position="1"/>
        <end position="17"/>
    </location>
</feature>
<accession>A0A6J4V9Y6</accession>
<dbReference type="EMBL" id="CADCWM010000628">
    <property type="protein sequence ID" value="CAA9572965.1"/>
    <property type="molecule type" value="Genomic_DNA"/>
</dbReference>
<dbReference type="InterPro" id="IPR036196">
    <property type="entry name" value="Ptyr_pPase_sf"/>
</dbReference>
<evidence type="ECO:0008006" key="3">
    <source>
        <dbReference type="Google" id="ProtNLM"/>
    </source>
</evidence>
<dbReference type="AlphaFoldDB" id="A0A6J4V9Y6"/>
<gene>
    <name evidence="2" type="ORF">AVDCRST_MAG88-2524</name>
</gene>
<dbReference type="SUPFAM" id="SSF52788">
    <property type="entry name" value="Phosphotyrosine protein phosphatases I"/>
    <property type="match status" value="1"/>
</dbReference>
<proteinExistence type="predicted"/>
<evidence type="ECO:0000256" key="1">
    <source>
        <dbReference type="SAM" id="SignalP"/>
    </source>
</evidence>